<accession>A0A292YB61</accession>
<reference evidence="1 2" key="1">
    <citation type="journal article" date="2017" name="Syst. Appl. Microbiol.">
        <title>Lebetimonas natsushimae sp. nov., a novel strictly anaerobic, moderately thermophilic chemoautotroph isolated from a deep-sea hydrothermal vent polychaete nest in the Mid-Okinawa Trough.</title>
        <authorList>
            <person name="Nagata R."/>
            <person name="Takaki Y."/>
            <person name="Tame A."/>
            <person name="Nunoura T."/>
            <person name="Muto H."/>
            <person name="Mino S."/>
            <person name="Sawayama S."/>
            <person name="Takai K."/>
            <person name="Nakagawa S."/>
        </authorList>
    </citation>
    <scope>NUCLEOTIDE SEQUENCE [LARGE SCALE GENOMIC DNA]</scope>
    <source>
        <strain evidence="1 2">HS1857</strain>
    </source>
</reference>
<evidence type="ECO:0000313" key="2">
    <source>
        <dbReference type="Proteomes" id="UP000217944"/>
    </source>
</evidence>
<dbReference type="EMBL" id="BDME01000001">
    <property type="protein sequence ID" value="GAX87008.1"/>
    <property type="molecule type" value="Genomic_DNA"/>
</dbReference>
<comment type="caution">
    <text evidence="1">The sequence shown here is derived from an EMBL/GenBank/DDBJ whole genome shotgun (WGS) entry which is preliminary data.</text>
</comment>
<evidence type="ECO:0000313" key="1">
    <source>
        <dbReference type="EMBL" id="GAX87008.1"/>
    </source>
</evidence>
<proteinExistence type="predicted"/>
<dbReference type="AlphaFoldDB" id="A0A292YB61"/>
<name>A0A292YB61_9BACT</name>
<sequence length="70" mass="7930">MSLNTIRKRAMQNKRLQEYLKENNLSLAEVSIKELTSKGWVTLQKDASKKDVSEAMILISSGKIQLVLPL</sequence>
<protein>
    <submittedName>
        <fullName evidence="1">Uncharacterized protein</fullName>
    </submittedName>
</protein>
<dbReference type="Proteomes" id="UP000217944">
    <property type="component" value="Unassembled WGS sequence"/>
</dbReference>
<gene>
    <name evidence="1" type="ORF">LNAT_P0303</name>
</gene>
<dbReference type="RefSeq" id="WP_096258165.1">
    <property type="nucleotide sequence ID" value="NZ_BDME01000001.1"/>
</dbReference>
<dbReference type="OrthoDB" id="9967397at2"/>
<organism evidence="1 2">
    <name type="scientific">Lebetimonas natsushimae</name>
    <dbReference type="NCBI Taxonomy" id="1936991"/>
    <lineage>
        <taxon>Bacteria</taxon>
        <taxon>Pseudomonadati</taxon>
        <taxon>Campylobacterota</taxon>
        <taxon>Epsilonproteobacteria</taxon>
        <taxon>Nautiliales</taxon>
        <taxon>Nautiliaceae</taxon>
        <taxon>Lebetimonas</taxon>
    </lineage>
</organism>
<keyword evidence="2" id="KW-1185">Reference proteome</keyword>